<dbReference type="InterPro" id="IPR015422">
    <property type="entry name" value="PyrdxlP-dep_Trfase_small"/>
</dbReference>
<dbReference type="PANTHER" id="PTHR43799:SF1">
    <property type="entry name" value="ASPARTATE AMINOTRANSFERASE"/>
    <property type="match status" value="1"/>
</dbReference>
<dbReference type="InterPro" id="IPR024551">
    <property type="entry name" value="AspAT_Ic"/>
</dbReference>
<comment type="caution">
    <text evidence="2">The sequence shown here is derived from an EMBL/GenBank/DDBJ whole genome shotgun (WGS) entry which is preliminary data.</text>
</comment>
<evidence type="ECO:0000256" key="1">
    <source>
        <dbReference type="SAM" id="MobiDB-lite"/>
    </source>
</evidence>
<dbReference type="PANTHER" id="PTHR43799">
    <property type="entry name" value="AMINOTRANSFERASE, PUTATIVE-RELATED"/>
    <property type="match status" value="1"/>
</dbReference>
<dbReference type="InterPro" id="IPR015424">
    <property type="entry name" value="PyrdxlP-dep_Trfase"/>
</dbReference>
<dbReference type="Gene3D" id="3.90.1150.10">
    <property type="entry name" value="Aspartate Aminotransferase, domain 1"/>
    <property type="match status" value="1"/>
</dbReference>
<dbReference type="Proteomes" id="UP000316747">
    <property type="component" value="Unassembled WGS sequence"/>
</dbReference>
<evidence type="ECO:0000313" key="3">
    <source>
        <dbReference type="Proteomes" id="UP000316747"/>
    </source>
</evidence>
<dbReference type="RefSeq" id="WP_141844139.1">
    <property type="nucleotide sequence ID" value="NZ_VFPM01000002.1"/>
</dbReference>
<dbReference type="Gene3D" id="3.40.640.10">
    <property type="entry name" value="Type I PLP-dependent aspartate aminotransferase-like (Major domain)"/>
    <property type="match status" value="1"/>
</dbReference>
<dbReference type="OrthoDB" id="9802328at2"/>
<dbReference type="AlphaFoldDB" id="A0A543HUP6"/>
<organism evidence="2 3">
    <name type="scientific">Humibacillus xanthopallidus</name>
    <dbReference type="NCBI Taxonomy" id="412689"/>
    <lineage>
        <taxon>Bacteria</taxon>
        <taxon>Bacillati</taxon>
        <taxon>Actinomycetota</taxon>
        <taxon>Actinomycetes</taxon>
        <taxon>Micrococcales</taxon>
        <taxon>Intrasporangiaceae</taxon>
        <taxon>Humibacillus</taxon>
    </lineage>
</organism>
<name>A0A543HUP6_9MICO</name>
<accession>A0A543HUP6</accession>
<dbReference type="GO" id="GO:0003677">
    <property type="term" value="F:DNA binding"/>
    <property type="evidence" value="ECO:0007669"/>
    <property type="project" value="UniProtKB-KW"/>
</dbReference>
<keyword evidence="2" id="KW-0238">DNA-binding</keyword>
<dbReference type="Pfam" id="PF12897">
    <property type="entry name" value="Asp_aminotransf"/>
    <property type="match status" value="1"/>
</dbReference>
<dbReference type="SUPFAM" id="SSF53383">
    <property type="entry name" value="PLP-dependent transferases"/>
    <property type="match status" value="1"/>
</dbReference>
<dbReference type="EMBL" id="VFPM01000002">
    <property type="protein sequence ID" value="TQM62056.1"/>
    <property type="molecule type" value="Genomic_DNA"/>
</dbReference>
<protein>
    <submittedName>
        <fullName evidence="2">DNA-binding transcriptional MocR family regulator</fullName>
    </submittedName>
</protein>
<gene>
    <name evidence="2" type="ORF">FBY41_2082</name>
</gene>
<sequence length="453" mass="48145">MTNPRTPLASLSDDDLAAFLTQQQAAYAALQGRGLKLDLTRGKPASAQLDLSNDLLHLPTSTTDRAGVDVRNYGGLEGLAELRELFAELLWVEPSQVVAGGNSSLTMMYSTIVDFLLFGGVDSPRPWSREEKVTFVCPVPGYDRHFSMLAEFGIEMVTVDMHDDGPDVAAVEALVKDDPSVKGIWIVPTYANPSGAIVSQEKAARLAAMPTAAPDFTIFWDNAYAFHHLTEDEAKSADILSLAAASGHPNRPIMFASTSKITFAGAGVAVLAASEANVRWWLGHLAMGSIGPDKVNHLRHVEFFRDADGVRAHMRKHREIIAPKFAAVDEALTDGLEGLEVAEWTHPTGGYFVNLDVLDGTASRVVSLAKGAGIALTPAGASFPHGHDPRDRNIRLAPTFPGLDEVRTAMAGVATCVALAAAEKLTQDRASGVGAGVGTTTGQSEPTTEGAPR</sequence>
<dbReference type="InterPro" id="IPR015421">
    <property type="entry name" value="PyrdxlP-dep_Trfase_major"/>
</dbReference>
<proteinExistence type="predicted"/>
<keyword evidence="3" id="KW-1185">Reference proteome</keyword>
<dbReference type="GO" id="GO:0004069">
    <property type="term" value="F:L-aspartate:2-oxoglutarate aminotransferase activity"/>
    <property type="evidence" value="ECO:0007669"/>
    <property type="project" value="InterPro"/>
</dbReference>
<evidence type="ECO:0000313" key="2">
    <source>
        <dbReference type="EMBL" id="TQM62056.1"/>
    </source>
</evidence>
<reference evidence="2 3" key="1">
    <citation type="submission" date="2019-06" db="EMBL/GenBank/DDBJ databases">
        <title>Genome sequencing of plant associated microbes to promote plant fitness in Sorghum bicolor and Oryza sativa.</title>
        <authorList>
            <person name="Coleman-Derr D."/>
        </authorList>
    </citation>
    <scope>NUCLEOTIDE SEQUENCE [LARGE SCALE GENOMIC DNA]</scope>
    <source>
        <strain evidence="2 3">KV-663</strain>
    </source>
</reference>
<feature type="region of interest" description="Disordered" evidence="1">
    <location>
        <begin position="430"/>
        <end position="453"/>
    </location>
</feature>